<protein>
    <submittedName>
        <fullName evidence="2">Unnamed protein product</fullName>
    </submittedName>
</protein>
<feature type="region of interest" description="Disordered" evidence="1">
    <location>
        <begin position="806"/>
        <end position="828"/>
    </location>
</feature>
<evidence type="ECO:0000256" key="1">
    <source>
        <dbReference type="SAM" id="MobiDB-lite"/>
    </source>
</evidence>
<dbReference type="OrthoDB" id="6347512at2759"/>
<feature type="compositionally biased region" description="Low complexity" evidence="1">
    <location>
        <begin position="806"/>
        <end position="824"/>
    </location>
</feature>
<evidence type="ECO:0000313" key="2">
    <source>
        <dbReference type="EMBL" id="GMG27488.1"/>
    </source>
</evidence>
<gene>
    <name evidence="2" type="ORF">Amon01_000344600</name>
</gene>
<accession>A0A9W6YX22</accession>
<comment type="caution">
    <text evidence="2">The sequence shown here is derived from an EMBL/GenBank/DDBJ whole genome shotgun (WGS) entry which is preliminary data.</text>
</comment>
<dbReference type="AlphaFoldDB" id="A0A9W6YX22"/>
<dbReference type="Proteomes" id="UP001165063">
    <property type="component" value="Unassembled WGS sequence"/>
</dbReference>
<sequence length="1025" mass="115667">MSDVRLSWYQRSSKYYDFINKSVDKLYRFQLSKEDPSQVIKSKSKSGQSIDATTQIKEVVIELVKVVPSFGITLSQLNALLDIVLDPDNGKLFTTSVKTQLISTFHKCVVLIDFSTFFRIISSFKLSSFANSASATTHTTKISTASRITTARGSTKALPRTIQVKLADTLLVNFANFKFDKRFLQVLPLVYNLISLGYIKKQIIHFVIQMLTMASEIDPHFKVAYFVNAYKLDLAIDLYISKEDVTLLPLLVVLIDQLRKLGTGDASNSSDDGMNGFKSPAFDNYYYDLMNIVKDQKLNNRTFDKIDEKTVNQLIKVKMAYVQYVSGNDSMTVQEAVELAGSSEDDDDDGENNDEIDNEILASKDLKTYRWNLQRYIQLMGYLKLLLIQHNIQVGSSPMKIDNNRGNHFATKRRKLEDGNISIGGEVDNDGDTSMTDSNHSIPFSKMNYTACLSLDYYFENIGQFTLPNQMGTLLSHFGEVVRSGNHIPGDDSSYINNNNNNNLSILADDQNTRGLLIDDKLMDLSEDALQLLGPSSTSLFSLKSHTYDALFKLKPDHVDRWLSAWLQSLYFTISPAEQQIFEGLLYLTEYWGKLPNTMLQLIQGKLVLKFQSGDGGTANNTTRLQWVKFWDFIPFLPFEEWDEFEPLYLKLGSQYATNPTTVSQFTTSIISLLENWISLKSGSPNNEDEGPDILTQHELWQNVNNVLQSLIHNYVSLLTTGTKPISTESKLSILLSFINILEFMHTIPFSKIKATNLIIPTYLTTQLYFSNCPVLINSICNHITHCKKYYTIYGTKLHSLVSTSTSTSTSRSRSTTPRNSSVSPDGIFDVNESITRQQLTTLKAIHNASVMDFCNVIWRDRSFDKREIDKGFFMPLDFVSKLVKQTYNHPEMSISRRGSQSQSQSQSRGSFNGVDNTTRTGGLGDQGEDVGEDDDDDDDLNHRLKKTFNLFHAPAFASLITSIIRNLEDSNPNNELRLVGPLDPVQFNRLTKSKSNSNSNSHLEKDLKSTLSRNGEKWIGGGVG</sequence>
<evidence type="ECO:0000313" key="3">
    <source>
        <dbReference type="Proteomes" id="UP001165063"/>
    </source>
</evidence>
<organism evidence="2 3">
    <name type="scientific">Ambrosiozyma monospora</name>
    <name type="common">Yeast</name>
    <name type="synonym">Endomycopsis monosporus</name>
    <dbReference type="NCBI Taxonomy" id="43982"/>
    <lineage>
        <taxon>Eukaryota</taxon>
        <taxon>Fungi</taxon>
        <taxon>Dikarya</taxon>
        <taxon>Ascomycota</taxon>
        <taxon>Saccharomycotina</taxon>
        <taxon>Pichiomycetes</taxon>
        <taxon>Pichiales</taxon>
        <taxon>Pichiaceae</taxon>
        <taxon>Ambrosiozyma</taxon>
    </lineage>
</organism>
<feature type="compositionally biased region" description="Acidic residues" evidence="1">
    <location>
        <begin position="927"/>
        <end position="939"/>
    </location>
</feature>
<keyword evidence="3" id="KW-1185">Reference proteome</keyword>
<dbReference type="EMBL" id="BSXU01001443">
    <property type="protein sequence ID" value="GMG27488.1"/>
    <property type="molecule type" value="Genomic_DNA"/>
</dbReference>
<feature type="compositionally biased region" description="Low complexity" evidence="1">
    <location>
        <begin position="896"/>
        <end position="911"/>
    </location>
</feature>
<proteinExistence type="predicted"/>
<name>A0A9W6YX22_AMBMO</name>
<feature type="region of interest" description="Disordered" evidence="1">
    <location>
        <begin position="892"/>
        <end position="939"/>
    </location>
</feature>
<reference evidence="2" key="1">
    <citation type="submission" date="2023-04" db="EMBL/GenBank/DDBJ databases">
        <title>Ambrosiozyma monospora NBRC 1965.</title>
        <authorList>
            <person name="Ichikawa N."/>
            <person name="Sato H."/>
            <person name="Tonouchi N."/>
        </authorList>
    </citation>
    <scope>NUCLEOTIDE SEQUENCE</scope>
    <source>
        <strain evidence="2">NBRC 1965</strain>
    </source>
</reference>